<feature type="domain" description="DUF5644" evidence="2">
    <location>
        <begin position="103"/>
        <end position="210"/>
    </location>
</feature>
<comment type="caution">
    <text evidence="4">The sequence shown here is derived from an EMBL/GenBank/DDBJ whole genome shotgun (WGS) entry which is preliminary data.</text>
</comment>
<dbReference type="Gene3D" id="3.10.20.30">
    <property type="match status" value="1"/>
</dbReference>
<dbReference type="Proteomes" id="UP000477070">
    <property type="component" value="Unassembled WGS sequence"/>
</dbReference>
<protein>
    <recommendedName>
        <fullName evidence="2">DUF5644 domain-containing protein</fullName>
    </recommendedName>
</protein>
<dbReference type="EMBL" id="QBIU01000002">
    <property type="protein sequence ID" value="MWV70498.1"/>
    <property type="molecule type" value="Genomic_DNA"/>
</dbReference>
<name>A0A347VPM3_9HELI</name>
<organism evidence="4 5">
    <name type="scientific">Helicobacter saguini</name>
    <dbReference type="NCBI Taxonomy" id="1548018"/>
    <lineage>
        <taxon>Bacteria</taxon>
        <taxon>Pseudomonadati</taxon>
        <taxon>Campylobacterota</taxon>
        <taxon>Epsilonproteobacteria</taxon>
        <taxon>Campylobacterales</taxon>
        <taxon>Helicobacteraceae</taxon>
        <taxon>Helicobacter</taxon>
    </lineage>
</organism>
<dbReference type="Proteomes" id="UP000029714">
    <property type="component" value="Unassembled WGS sequence"/>
</dbReference>
<sequence>MAKIDLNIFSFDSRIDFQNGYVRECLHSKHSWFLKDLLEHINSRNFGYQEFGVNLDFINIKVNNHAIFENIKIAKLLEKFGKSLTLEPLSKKYVKKDLLVDYTLILQNYDDFFRKFNFIAPSEREKLLEFLPFNFINGELLDDEYIGDGFVLYVKWLCDIYPLFKQDFLKAVSLNSNGIFNHTNVANFIYPENNEIDENIESMQKEILHTINEYEKINLELNNQYNFSLKAAVLT</sequence>
<dbReference type="InterPro" id="IPR041543">
    <property type="entry name" value="DUF5644"/>
</dbReference>
<accession>A0A347VPM3</accession>
<evidence type="ECO:0000313" key="6">
    <source>
        <dbReference type="Proteomes" id="UP000477070"/>
    </source>
</evidence>
<reference evidence="4 5" key="2">
    <citation type="journal article" date="2016" name="Infect. Immun.">
        <title>Helicobacter saguini, a Novel Helicobacter Isolated from Cotton-Top Tamarins with Ulcerative Colitis, Has Proinflammatory Properties and Induces Typhlocolitis and Dysplasia in Gnotobiotic IL-10-/- Mice.</title>
        <authorList>
            <person name="Shen Z."/>
            <person name="Mannion A."/>
            <person name="Whary M.T."/>
            <person name="Muthupalani S."/>
            <person name="Sheh A."/>
            <person name="Feng Y."/>
            <person name="Gong G."/>
            <person name="Vandamme P."/>
            <person name="Holcombe H.R."/>
            <person name="Paster B.J."/>
            <person name="Fox J.G."/>
        </authorList>
    </citation>
    <scope>NUCLEOTIDE SEQUENCE [LARGE SCALE GENOMIC DNA]</scope>
    <source>
        <strain evidence="4 5">MIT 97-6194</strain>
    </source>
</reference>
<dbReference type="STRING" id="1548018.LS64_10145"/>
<evidence type="ECO:0000313" key="3">
    <source>
        <dbReference type="EMBL" id="MWV70498.1"/>
    </source>
</evidence>
<dbReference type="Pfam" id="PF18712">
    <property type="entry name" value="DUF5644"/>
    <property type="match status" value="1"/>
</dbReference>
<keyword evidence="1" id="KW-0175">Coiled coil</keyword>
<dbReference type="InterPro" id="IPR012675">
    <property type="entry name" value="Beta-grasp_dom_sf"/>
</dbReference>
<reference evidence="4 5" key="1">
    <citation type="journal article" date="2014" name="Genome Announc.">
        <title>Draft genome sequences of eight enterohepatic helicobacter species isolated from both laboratory and wild rodents.</title>
        <authorList>
            <person name="Sheh A."/>
            <person name="Shen Z."/>
            <person name="Fox J.G."/>
        </authorList>
    </citation>
    <scope>NUCLEOTIDE SEQUENCE [LARGE SCALE GENOMIC DNA]</scope>
    <source>
        <strain evidence="4 5">MIT 97-6194</strain>
    </source>
</reference>
<reference evidence="4" key="3">
    <citation type="submission" date="2018-04" db="EMBL/GenBank/DDBJ databases">
        <authorList>
            <person name="Sheh A."/>
            <person name="Shen Z."/>
            <person name="Mannion A.J."/>
            <person name="Fox J.G."/>
        </authorList>
    </citation>
    <scope>NUCLEOTIDE SEQUENCE</scope>
    <source>
        <strain evidence="4">MIT 97-6194</strain>
    </source>
</reference>
<proteinExistence type="predicted"/>
<dbReference type="AlphaFoldDB" id="A0A347VPM3"/>
<dbReference type="RefSeq" id="WP_034572826.1">
    <property type="nucleotide sequence ID" value="NZ_JRMP02000027.1"/>
</dbReference>
<reference evidence="3 6" key="4">
    <citation type="submission" date="2019-12" db="EMBL/GenBank/DDBJ databases">
        <title>Multi-Generational Helicobacter saguini Isolates.</title>
        <authorList>
            <person name="Mannion A."/>
            <person name="Shen Z."/>
            <person name="Fox J.G."/>
        </authorList>
    </citation>
    <scope>NUCLEOTIDE SEQUENCE [LARGE SCALE GENOMIC DNA]</scope>
    <source>
        <strain evidence="3">16-048</strain>
        <strain evidence="6">16-048 (F4)</strain>
    </source>
</reference>
<evidence type="ECO:0000256" key="1">
    <source>
        <dbReference type="SAM" id="Coils"/>
    </source>
</evidence>
<dbReference type="Gene3D" id="1.10.1060.20">
    <property type="match status" value="1"/>
</dbReference>
<evidence type="ECO:0000313" key="4">
    <source>
        <dbReference type="EMBL" id="TLD91853.1"/>
    </source>
</evidence>
<evidence type="ECO:0000259" key="2">
    <source>
        <dbReference type="Pfam" id="PF18712"/>
    </source>
</evidence>
<keyword evidence="5" id="KW-1185">Reference proteome</keyword>
<dbReference type="OrthoDB" id="5372285at2"/>
<gene>
    <name evidence="3" type="ORF">DCO61_10980</name>
    <name evidence="4" type="ORF">LS64_011280</name>
</gene>
<evidence type="ECO:0000313" key="5">
    <source>
        <dbReference type="Proteomes" id="UP000029714"/>
    </source>
</evidence>
<feature type="coiled-coil region" evidence="1">
    <location>
        <begin position="193"/>
        <end position="220"/>
    </location>
</feature>
<dbReference type="EMBL" id="JRMP02000027">
    <property type="protein sequence ID" value="TLD91853.1"/>
    <property type="molecule type" value="Genomic_DNA"/>
</dbReference>